<dbReference type="Pfam" id="PF08241">
    <property type="entry name" value="Methyltransf_11"/>
    <property type="match status" value="1"/>
</dbReference>
<name>A2C3W4_PROM1</name>
<proteinExistence type="predicted"/>
<sequence>MERKKIIKQKEVTDFWEKEVCGTRFVKKNSDSTNHEQIRDSRYRVEPYIKEFAFEFPDRNIADKKVLEIGVGAGTDFIEFLKRDAICSGIDATESAIKETRRNIDCAFQENNYRLEYLDKVNAEKLPFDNNYFDIVYSYGVLHHAKNTMTCLSEAIRVLKPGGKIKIMVYSDFSATGIMLWILYGLTKFKIFASQEKIIFNFLESPGTKCYSNKELKKILEGFSLENVVLKKFAGTGDLLLMPPSKKYKGNLIYKIAKKVYPRFFIRKFQNSFGLALTAQARKSFKD</sequence>
<reference evidence="3" key="1">
    <citation type="journal article" date="2007" name="PLoS Genet.">
        <title>Patterns and implications of gene gain and loss in the evolution of Prochlorococcus.</title>
        <authorList>
            <person name="Kettler G.C."/>
            <person name="Martiny A.C."/>
            <person name="Huang K."/>
            <person name="Zucker J."/>
            <person name="Coleman M.L."/>
            <person name="Rodrigue S."/>
            <person name="Chen F."/>
            <person name="Lapidus A."/>
            <person name="Ferriera S."/>
            <person name="Johnson J."/>
            <person name="Steglich C."/>
            <person name="Church G.M."/>
            <person name="Richardson P."/>
            <person name="Chisholm S.W."/>
        </authorList>
    </citation>
    <scope>NUCLEOTIDE SEQUENCE [LARGE SCALE GENOMIC DNA]</scope>
    <source>
        <strain evidence="3">NATL1A</strain>
    </source>
</reference>
<dbReference type="PANTHER" id="PTHR43591:SF24">
    <property type="entry name" value="2-METHOXY-6-POLYPRENYL-1,4-BENZOQUINOL METHYLASE, MITOCHONDRIAL"/>
    <property type="match status" value="1"/>
</dbReference>
<dbReference type="SUPFAM" id="SSF53335">
    <property type="entry name" value="S-adenosyl-L-methionine-dependent methyltransferases"/>
    <property type="match status" value="1"/>
</dbReference>
<organism evidence="2 3">
    <name type="scientific">Prochlorococcus marinus (strain NATL1A)</name>
    <dbReference type="NCBI Taxonomy" id="167555"/>
    <lineage>
        <taxon>Bacteria</taxon>
        <taxon>Bacillati</taxon>
        <taxon>Cyanobacteriota</taxon>
        <taxon>Cyanophyceae</taxon>
        <taxon>Synechococcales</taxon>
        <taxon>Prochlorococcaceae</taxon>
        <taxon>Prochlorococcus</taxon>
    </lineage>
</organism>
<dbReference type="RefSeq" id="WP_011824183.1">
    <property type="nucleotide sequence ID" value="NC_008819.1"/>
</dbReference>
<feature type="domain" description="Methyltransferase type 11" evidence="1">
    <location>
        <begin position="67"/>
        <end position="165"/>
    </location>
</feature>
<dbReference type="InterPro" id="IPR029063">
    <property type="entry name" value="SAM-dependent_MTases_sf"/>
</dbReference>
<evidence type="ECO:0000259" key="1">
    <source>
        <dbReference type="Pfam" id="PF08241"/>
    </source>
</evidence>
<dbReference type="HOGENOM" id="CLU_061914_0_0_3"/>
<dbReference type="PANTHER" id="PTHR43591">
    <property type="entry name" value="METHYLTRANSFERASE"/>
    <property type="match status" value="1"/>
</dbReference>
<evidence type="ECO:0000313" key="3">
    <source>
        <dbReference type="Proteomes" id="UP000002592"/>
    </source>
</evidence>
<gene>
    <name evidence="2" type="ordered locus">NATL1_16171</name>
</gene>
<dbReference type="EMBL" id="CP000553">
    <property type="protein sequence ID" value="ABM76174.1"/>
    <property type="molecule type" value="Genomic_DNA"/>
</dbReference>
<dbReference type="InterPro" id="IPR013216">
    <property type="entry name" value="Methyltransf_11"/>
</dbReference>
<dbReference type="Proteomes" id="UP000002592">
    <property type="component" value="Chromosome"/>
</dbReference>
<accession>A2C3W4</accession>
<evidence type="ECO:0000313" key="2">
    <source>
        <dbReference type="EMBL" id="ABM76174.1"/>
    </source>
</evidence>
<dbReference type="KEGG" id="pme:NATL1_16171"/>
<dbReference type="AlphaFoldDB" id="A2C3W4"/>
<protein>
    <recommendedName>
        <fullName evidence="1">Methyltransferase type 11 domain-containing protein</fullName>
    </recommendedName>
</protein>
<dbReference type="GO" id="GO:0008757">
    <property type="term" value="F:S-adenosylmethionine-dependent methyltransferase activity"/>
    <property type="evidence" value="ECO:0007669"/>
    <property type="project" value="InterPro"/>
</dbReference>
<dbReference type="eggNOG" id="COG2226">
    <property type="taxonomic scope" value="Bacteria"/>
</dbReference>
<dbReference type="Gene3D" id="3.40.50.150">
    <property type="entry name" value="Vaccinia Virus protein VP39"/>
    <property type="match status" value="1"/>
</dbReference>
<dbReference type="CDD" id="cd02440">
    <property type="entry name" value="AdoMet_MTases"/>
    <property type="match status" value="1"/>
</dbReference>